<dbReference type="RefSeq" id="WP_133818577.1">
    <property type="nucleotide sequence ID" value="NZ_SNZH01000005.1"/>
</dbReference>
<dbReference type="Pfam" id="PF00486">
    <property type="entry name" value="Trans_reg_C"/>
    <property type="match status" value="1"/>
</dbReference>
<protein>
    <submittedName>
        <fullName evidence="6">DNA-binding winged helix-turn-helix (WHTH) protein</fullName>
    </submittedName>
</protein>
<keyword evidence="4" id="KW-0812">Transmembrane</keyword>
<dbReference type="EMBL" id="SNZH01000005">
    <property type="protein sequence ID" value="TDR45076.1"/>
    <property type="molecule type" value="Genomic_DNA"/>
</dbReference>
<reference evidence="6 7" key="1">
    <citation type="submission" date="2019-03" db="EMBL/GenBank/DDBJ databases">
        <title>Genomic Encyclopedia of Type Strains, Phase IV (KMG-IV): sequencing the most valuable type-strain genomes for metagenomic binning, comparative biology and taxonomic classification.</title>
        <authorList>
            <person name="Goeker M."/>
        </authorList>
    </citation>
    <scope>NUCLEOTIDE SEQUENCE [LARGE SCALE GENOMIC DNA]</scope>
    <source>
        <strain evidence="6 7">DSM 21667</strain>
    </source>
</reference>
<dbReference type="Proteomes" id="UP000295293">
    <property type="component" value="Unassembled WGS sequence"/>
</dbReference>
<dbReference type="SUPFAM" id="SSF46894">
    <property type="entry name" value="C-terminal effector domain of the bipartite response regulators"/>
    <property type="match status" value="1"/>
</dbReference>
<evidence type="ECO:0000259" key="5">
    <source>
        <dbReference type="PROSITE" id="PS51755"/>
    </source>
</evidence>
<keyword evidence="7" id="KW-1185">Reference proteome</keyword>
<evidence type="ECO:0000256" key="3">
    <source>
        <dbReference type="SAM" id="MobiDB-lite"/>
    </source>
</evidence>
<dbReference type="InterPro" id="IPR036388">
    <property type="entry name" value="WH-like_DNA-bd_sf"/>
</dbReference>
<dbReference type="SMART" id="SM00862">
    <property type="entry name" value="Trans_reg_C"/>
    <property type="match status" value="1"/>
</dbReference>
<comment type="caution">
    <text evidence="6">The sequence shown here is derived from an EMBL/GenBank/DDBJ whole genome shotgun (WGS) entry which is preliminary data.</text>
</comment>
<feature type="region of interest" description="Disordered" evidence="3">
    <location>
        <begin position="137"/>
        <end position="167"/>
    </location>
</feature>
<feature type="transmembrane region" description="Helical" evidence="4">
    <location>
        <begin position="176"/>
        <end position="194"/>
    </location>
</feature>
<dbReference type="PROSITE" id="PS51755">
    <property type="entry name" value="OMPR_PHOB"/>
    <property type="match status" value="1"/>
</dbReference>
<dbReference type="Gene3D" id="1.10.10.10">
    <property type="entry name" value="Winged helix-like DNA-binding domain superfamily/Winged helix DNA-binding domain"/>
    <property type="match status" value="1"/>
</dbReference>
<dbReference type="InterPro" id="IPR001867">
    <property type="entry name" value="OmpR/PhoB-type_DNA-bd"/>
</dbReference>
<dbReference type="Gene3D" id="1.25.40.10">
    <property type="entry name" value="Tetratricopeptide repeat domain"/>
    <property type="match status" value="1"/>
</dbReference>
<keyword evidence="1 2" id="KW-0238">DNA-binding</keyword>
<dbReference type="SUPFAM" id="SSF48452">
    <property type="entry name" value="TPR-like"/>
    <property type="match status" value="1"/>
</dbReference>
<name>A0A4V3DML2_9GAMM</name>
<organism evidence="6 7">
    <name type="scientific">Tahibacter aquaticus</name>
    <dbReference type="NCBI Taxonomy" id="520092"/>
    <lineage>
        <taxon>Bacteria</taxon>
        <taxon>Pseudomonadati</taxon>
        <taxon>Pseudomonadota</taxon>
        <taxon>Gammaproteobacteria</taxon>
        <taxon>Lysobacterales</taxon>
        <taxon>Rhodanobacteraceae</taxon>
        <taxon>Tahibacter</taxon>
    </lineage>
</organism>
<dbReference type="OrthoDB" id="9816555at2"/>
<evidence type="ECO:0000313" key="7">
    <source>
        <dbReference type="Proteomes" id="UP000295293"/>
    </source>
</evidence>
<evidence type="ECO:0000256" key="2">
    <source>
        <dbReference type="PROSITE-ProRule" id="PRU01091"/>
    </source>
</evidence>
<sequence length="840" mass="88706">MVQQLLRFGDCTLDIAARELRRGGERIELSPTVFDCIAYLIEHRGRAVGRDELVAAVWARTSISDTMLGKAILAARRALGDDAERQALLRTVPRFGYHFVGTVEAAIATADQPATQPVLAEAVPMAASAQQKADLRGAAAGTAEPVAENPLPGAAATRPPPSGSGLDGIRPRRPGYLGWLGAVLLVLAAVFFAARQWPGVYGPPAATPNATALVVAATPLPGDSCAILPAEIAADASDSWLRLGVMDLMATRLRMAGLPVLSSDSVVRLAPEGSTAEAAAASLRRAAEVQHLIQPALRRSGSHWIARAELSAADGSRRVVQAEADNPIAAANAVADQLLGLLGRRVEQATQVANLSLAELLQRVDAARLSDQMDQARALMASASAAQQREPELRLRQIQLDLRAGDLAAARRGSESLLADVPAETDPVMHGRALESDCVALSRAGDMAPALLACNGAIELLQSRNQPLALGRAYNHRGIIHARELRRELALVDFSHARVVLGTVGDPLLLAMVDGNESAFAMEQGRPAEALPGLLRAGQQFQRFGMRSEFAVAVVNQVEAQLALLQPLQALQASEQNWAQRQQLADPALRQRLAYERAEALAANGRLAEARSLFGEVLHGADAADTPLEQALARAGLARLELRAGQANSALLLAQQAQAALLPLELARQRAQAWLAQVQALLQLQRTAEAEEQAQALRRWAATAKPEAAVLAELAAAAVATARGQDENAGAAFAEARKRADGQSRPDIQAQAAAVYATDLLARGDLRAAAEPVGLLARHAETDFDAAVLQWRLYLGLGQHEAAAAAQLRLRRLAGERPLPELAVPGGIAAAPPAARAGRP</sequence>
<proteinExistence type="predicted"/>
<dbReference type="CDD" id="cd00383">
    <property type="entry name" value="trans_reg_C"/>
    <property type="match status" value="1"/>
</dbReference>
<evidence type="ECO:0000256" key="1">
    <source>
        <dbReference type="ARBA" id="ARBA00023125"/>
    </source>
</evidence>
<keyword evidence="4" id="KW-1133">Transmembrane helix</keyword>
<dbReference type="AlphaFoldDB" id="A0A4V3DML2"/>
<dbReference type="GO" id="GO:0000160">
    <property type="term" value="P:phosphorelay signal transduction system"/>
    <property type="evidence" value="ECO:0007669"/>
    <property type="project" value="InterPro"/>
</dbReference>
<keyword evidence="4" id="KW-0472">Membrane</keyword>
<dbReference type="GO" id="GO:0003677">
    <property type="term" value="F:DNA binding"/>
    <property type="evidence" value="ECO:0007669"/>
    <property type="project" value="UniProtKB-UniRule"/>
</dbReference>
<dbReference type="GO" id="GO:0006355">
    <property type="term" value="P:regulation of DNA-templated transcription"/>
    <property type="evidence" value="ECO:0007669"/>
    <property type="project" value="InterPro"/>
</dbReference>
<dbReference type="InterPro" id="IPR011990">
    <property type="entry name" value="TPR-like_helical_dom_sf"/>
</dbReference>
<evidence type="ECO:0000256" key="4">
    <source>
        <dbReference type="SAM" id="Phobius"/>
    </source>
</evidence>
<dbReference type="InterPro" id="IPR016032">
    <property type="entry name" value="Sig_transdc_resp-reg_C-effctor"/>
</dbReference>
<evidence type="ECO:0000313" key="6">
    <source>
        <dbReference type="EMBL" id="TDR45076.1"/>
    </source>
</evidence>
<feature type="domain" description="OmpR/PhoB-type" evidence="5">
    <location>
        <begin position="3"/>
        <end position="101"/>
    </location>
</feature>
<gene>
    <name evidence="6" type="ORF">DFR29_105259</name>
</gene>
<accession>A0A4V3DML2</accession>
<feature type="DNA-binding region" description="OmpR/PhoB-type" evidence="2">
    <location>
        <begin position="3"/>
        <end position="101"/>
    </location>
</feature>